<organism evidence="2 3">
    <name type="scientific">Alteromonas hispanica</name>
    <dbReference type="NCBI Taxonomy" id="315421"/>
    <lineage>
        <taxon>Bacteria</taxon>
        <taxon>Pseudomonadati</taxon>
        <taxon>Pseudomonadota</taxon>
        <taxon>Gammaproteobacteria</taxon>
        <taxon>Alteromonadales</taxon>
        <taxon>Alteromonadaceae</taxon>
        <taxon>Alteromonas/Salinimonas group</taxon>
        <taxon>Alteromonas</taxon>
    </lineage>
</organism>
<comment type="caution">
    <text evidence="2">The sequence shown here is derived from an EMBL/GenBank/DDBJ whole genome shotgun (WGS) entry which is preliminary data.</text>
</comment>
<dbReference type="InterPro" id="IPR041581">
    <property type="entry name" value="Glyoxalase_6"/>
</dbReference>
<dbReference type="InterPro" id="IPR052164">
    <property type="entry name" value="Anthracycline_SecMetBiosynth"/>
</dbReference>
<dbReference type="Proteomes" id="UP000478837">
    <property type="component" value="Unassembled WGS sequence"/>
</dbReference>
<dbReference type="Gene3D" id="3.10.180.10">
    <property type="entry name" value="2,3-Dihydroxybiphenyl 1,2-Dioxygenase, domain 1"/>
    <property type="match status" value="1"/>
</dbReference>
<dbReference type="EMBL" id="JAAAWP010000001">
    <property type="protein sequence ID" value="NDW20419.1"/>
    <property type="molecule type" value="Genomic_DNA"/>
</dbReference>
<evidence type="ECO:0000259" key="1">
    <source>
        <dbReference type="PROSITE" id="PS51819"/>
    </source>
</evidence>
<accession>A0A6L9MQF5</accession>
<dbReference type="RefSeq" id="WP_071979266.1">
    <property type="nucleotide sequence ID" value="NZ_JAAAWP010000001.1"/>
</dbReference>
<evidence type="ECO:0000313" key="3">
    <source>
        <dbReference type="Proteomes" id="UP000478837"/>
    </source>
</evidence>
<dbReference type="InterPro" id="IPR037523">
    <property type="entry name" value="VOC_core"/>
</dbReference>
<dbReference type="Pfam" id="PF18029">
    <property type="entry name" value="Glyoxalase_6"/>
    <property type="match status" value="1"/>
</dbReference>
<sequence>MADWCDITTDCAEELVHFYEAVMGWQKQAIDMGGYSDYVMMKPDGTPIGGICHKRGVNSELPGGWINYFTVDSVEKSLAALKETGGTQVGDVKHHGSDLFCVALDPSGAPFALYEKGSENGDE</sequence>
<keyword evidence="3" id="KW-1185">Reference proteome</keyword>
<dbReference type="PROSITE" id="PS51819">
    <property type="entry name" value="VOC"/>
    <property type="match status" value="1"/>
</dbReference>
<protein>
    <submittedName>
        <fullName evidence="2">VOC family protein</fullName>
    </submittedName>
</protein>
<proteinExistence type="predicted"/>
<name>A0A6L9MQF5_9ALTE</name>
<dbReference type="SUPFAM" id="SSF54593">
    <property type="entry name" value="Glyoxalase/Bleomycin resistance protein/Dihydroxybiphenyl dioxygenase"/>
    <property type="match status" value="1"/>
</dbReference>
<feature type="domain" description="VOC" evidence="1">
    <location>
        <begin position="1"/>
        <end position="116"/>
    </location>
</feature>
<dbReference type="InterPro" id="IPR029068">
    <property type="entry name" value="Glyas_Bleomycin-R_OHBP_Dase"/>
</dbReference>
<dbReference type="PANTHER" id="PTHR33993:SF14">
    <property type="entry name" value="GB|AAF24581.1"/>
    <property type="match status" value="1"/>
</dbReference>
<dbReference type="AlphaFoldDB" id="A0A6L9MQF5"/>
<gene>
    <name evidence="2" type="ORF">GTW09_02620</name>
</gene>
<dbReference type="PANTHER" id="PTHR33993">
    <property type="entry name" value="GLYOXALASE-RELATED"/>
    <property type="match status" value="1"/>
</dbReference>
<evidence type="ECO:0000313" key="2">
    <source>
        <dbReference type="EMBL" id="NDW20419.1"/>
    </source>
</evidence>
<reference evidence="2 3" key="1">
    <citation type="submission" date="2020-01" db="EMBL/GenBank/DDBJ databases">
        <title>Genomes of bacteria type strains.</title>
        <authorList>
            <person name="Chen J."/>
            <person name="Zhu S."/>
            <person name="Yang J."/>
        </authorList>
    </citation>
    <scope>NUCLEOTIDE SEQUENCE [LARGE SCALE GENOMIC DNA]</scope>
    <source>
        <strain evidence="2 3">LMG 22958</strain>
    </source>
</reference>